<dbReference type="eggNOG" id="ENOG502S0U1">
    <property type="taxonomic scope" value="Eukaryota"/>
</dbReference>
<name>U5D5S6_AMBTC</name>
<dbReference type="Proteomes" id="UP000017836">
    <property type="component" value="Unassembled WGS sequence"/>
</dbReference>
<dbReference type="PANTHER" id="PTHR33265:SF5">
    <property type="entry name" value="COTTON FIBER PROTEIN"/>
    <property type="match status" value="1"/>
</dbReference>
<dbReference type="AlphaFoldDB" id="U5D5S6"/>
<dbReference type="KEGG" id="atr:18445113"/>
<dbReference type="Pfam" id="PF05553">
    <property type="entry name" value="DUF761"/>
    <property type="match status" value="1"/>
</dbReference>
<dbReference type="OrthoDB" id="1929803at2759"/>
<dbReference type="PANTHER" id="PTHR33265">
    <property type="entry name" value="AVR9/CF-9 RAPIDLY ELICITED PROTEIN-RELATED"/>
    <property type="match status" value="1"/>
</dbReference>
<protein>
    <recommendedName>
        <fullName evidence="3">Cotton fiber protein</fullName>
    </recommendedName>
</protein>
<keyword evidence="2" id="KW-1185">Reference proteome</keyword>
<evidence type="ECO:0000313" key="1">
    <source>
        <dbReference type="EMBL" id="ERN16787.1"/>
    </source>
</evidence>
<gene>
    <name evidence="1" type="ORF">AMTR_s00057p00082330</name>
</gene>
<proteinExistence type="predicted"/>
<organism evidence="1 2">
    <name type="scientific">Amborella trichopoda</name>
    <dbReference type="NCBI Taxonomy" id="13333"/>
    <lineage>
        <taxon>Eukaryota</taxon>
        <taxon>Viridiplantae</taxon>
        <taxon>Streptophyta</taxon>
        <taxon>Embryophyta</taxon>
        <taxon>Tracheophyta</taxon>
        <taxon>Spermatophyta</taxon>
        <taxon>Magnoliopsida</taxon>
        <taxon>Amborellales</taxon>
        <taxon>Amborellaceae</taxon>
        <taxon>Amborella</taxon>
    </lineage>
</organism>
<accession>U5D5S6</accession>
<dbReference type="Gramene" id="ERN16787">
    <property type="protein sequence ID" value="ERN16787"/>
    <property type="gene ID" value="AMTR_s00057p00082330"/>
</dbReference>
<evidence type="ECO:0008006" key="3">
    <source>
        <dbReference type="Google" id="ProtNLM"/>
    </source>
</evidence>
<dbReference type="OMA" id="ELSCYCA"/>
<sequence>MAKKKCALSTRAWSLVRFALLWARKGGIFKRGFIRDLKLLARCPHHSELTAYRQFSFGDSPAVQLKLPRSIVKFPCMNPPITLDNDYDYDDNHEYDIDPDGNGAGYDHSHEDSYYDGDRNASECDELIDSKADEFIERFYQQMRLQRQLSCLKYNEMLHRGVS</sequence>
<dbReference type="EMBL" id="KI392405">
    <property type="protein sequence ID" value="ERN16787.1"/>
    <property type="molecule type" value="Genomic_DNA"/>
</dbReference>
<reference evidence="2" key="1">
    <citation type="journal article" date="2013" name="Science">
        <title>The Amborella genome and the evolution of flowering plants.</title>
        <authorList>
            <consortium name="Amborella Genome Project"/>
        </authorList>
    </citation>
    <scope>NUCLEOTIDE SEQUENCE [LARGE SCALE GENOMIC DNA]</scope>
</reference>
<evidence type="ECO:0000313" key="2">
    <source>
        <dbReference type="Proteomes" id="UP000017836"/>
    </source>
</evidence>
<dbReference type="InterPro" id="IPR008480">
    <property type="entry name" value="DUF761_pln"/>
</dbReference>
<dbReference type="HOGENOM" id="CLU_083755_0_0_1"/>